<proteinExistence type="inferred from homology"/>
<dbReference type="NCBIfam" id="NF000841">
    <property type="entry name" value="PRK00071.1-4"/>
    <property type="match status" value="1"/>
</dbReference>
<keyword evidence="4 10" id="KW-0808">Transferase</keyword>
<evidence type="ECO:0000256" key="6">
    <source>
        <dbReference type="ARBA" id="ARBA00022741"/>
    </source>
</evidence>
<dbReference type="RefSeq" id="WP_003323279.1">
    <property type="nucleotide sequence ID" value="NZ_ALPT02000010.1"/>
</dbReference>
<keyword evidence="8 10" id="KW-0520">NAD</keyword>
<dbReference type="STRING" id="1218173.BALCAV_0204410"/>
<evidence type="ECO:0000256" key="2">
    <source>
        <dbReference type="ARBA" id="ARBA00005019"/>
    </source>
</evidence>
<feature type="domain" description="Cytidyltransferase-like" evidence="11">
    <location>
        <begin position="6"/>
        <end position="164"/>
    </location>
</feature>
<evidence type="ECO:0000256" key="9">
    <source>
        <dbReference type="ARBA" id="ARBA00048721"/>
    </source>
</evidence>
<sequence>MKRIGLFGGSFDPPHLGHMLMAQYVLEECELDEIWFVPVHTPPHKKRESMSTNEERLEMLEQSTALEEKFFISTIEFERKGISYTIDTVKQLKKQHPNTHFYFIIGGDMIESLHTWKDIEELLEDTTFIGVQRPGASSQAIYSDRVIQVEAIQVDLSSTLIRERVKLGKSIAYMVPNGVESIIRKRGLYGDGEREST</sequence>
<dbReference type="EC" id="2.7.7.18" evidence="10"/>
<comment type="catalytic activity">
    <reaction evidence="9 10">
        <text>nicotinate beta-D-ribonucleotide + ATP + H(+) = deamido-NAD(+) + diphosphate</text>
        <dbReference type="Rhea" id="RHEA:22860"/>
        <dbReference type="ChEBI" id="CHEBI:15378"/>
        <dbReference type="ChEBI" id="CHEBI:30616"/>
        <dbReference type="ChEBI" id="CHEBI:33019"/>
        <dbReference type="ChEBI" id="CHEBI:57502"/>
        <dbReference type="ChEBI" id="CHEBI:58437"/>
        <dbReference type="EC" id="2.7.7.18"/>
    </reaction>
</comment>
<dbReference type="PANTHER" id="PTHR39321:SF3">
    <property type="entry name" value="PHOSPHOPANTETHEINE ADENYLYLTRANSFERASE"/>
    <property type="match status" value="1"/>
</dbReference>
<dbReference type="InterPro" id="IPR005248">
    <property type="entry name" value="NadD/NMNAT"/>
</dbReference>
<dbReference type="NCBIfam" id="TIGR00125">
    <property type="entry name" value="cyt_tran_rel"/>
    <property type="match status" value="1"/>
</dbReference>
<keyword evidence="6 10" id="KW-0547">Nucleotide-binding</keyword>
<keyword evidence="3 10" id="KW-0662">Pyridine nucleotide biosynthesis</keyword>
<dbReference type="CDD" id="cd02165">
    <property type="entry name" value="NMNAT"/>
    <property type="match status" value="1"/>
</dbReference>
<name>A0A094WNP4_ALKAL</name>
<evidence type="ECO:0000313" key="14">
    <source>
        <dbReference type="Proteomes" id="UP000002754"/>
    </source>
</evidence>
<dbReference type="EMBL" id="JALP01000373">
    <property type="protein sequence ID" value="THG88541.1"/>
    <property type="molecule type" value="Genomic_DNA"/>
</dbReference>
<dbReference type="GO" id="GO:0005524">
    <property type="term" value="F:ATP binding"/>
    <property type="evidence" value="ECO:0007669"/>
    <property type="project" value="UniProtKB-KW"/>
</dbReference>
<reference evidence="13 15" key="2">
    <citation type="submission" date="2014-01" db="EMBL/GenBank/DDBJ databases">
        <title>Draft genome sequencing of Bacillus alcalophilus CGMCC 1.3604.</title>
        <authorList>
            <person name="Yang J."/>
            <person name="Diao L."/>
            <person name="Yang S."/>
        </authorList>
    </citation>
    <scope>NUCLEOTIDE SEQUENCE [LARGE SCALE GENOMIC DNA]</scope>
    <source>
        <strain evidence="13 15">CGMCC 1.3604</strain>
    </source>
</reference>
<evidence type="ECO:0000256" key="10">
    <source>
        <dbReference type="HAMAP-Rule" id="MF_00244"/>
    </source>
</evidence>
<keyword evidence="14" id="KW-1185">Reference proteome</keyword>
<evidence type="ECO:0000256" key="5">
    <source>
        <dbReference type="ARBA" id="ARBA00022695"/>
    </source>
</evidence>
<organism evidence="12 14">
    <name type="scientific">Alkalihalobacillus alcalophilus ATCC 27647 = CGMCC 1.3604</name>
    <dbReference type="NCBI Taxonomy" id="1218173"/>
    <lineage>
        <taxon>Bacteria</taxon>
        <taxon>Bacillati</taxon>
        <taxon>Bacillota</taxon>
        <taxon>Bacilli</taxon>
        <taxon>Bacillales</taxon>
        <taxon>Bacillaceae</taxon>
        <taxon>Alkalihalobacillus</taxon>
    </lineage>
</organism>
<dbReference type="GO" id="GO:0009435">
    <property type="term" value="P:NAD+ biosynthetic process"/>
    <property type="evidence" value="ECO:0007669"/>
    <property type="project" value="UniProtKB-UniRule"/>
</dbReference>
<dbReference type="NCBIfam" id="NF000840">
    <property type="entry name" value="PRK00071.1-3"/>
    <property type="match status" value="1"/>
</dbReference>
<dbReference type="HAMAP" id="MF_00244">
    <property type="entry name" value="NaMN_adenylyltr"/>
    <property type="match status" value="1"/>
</dbReference>
<evidence type="ECO:0000256" key="7">
    <source>
        <dbReference type="ARBA" id="ARBA00022840"/>
    </source>
</evidence>
<dbReference type="Proteomes" id="UP000297014">
    <property type="component" value="Unassembled WGS sequence"/>
</dbReference>
<dbReference type="GO" id="GO:0004515">
    <property type="term" value="F:nicotinate-nucleotide adenylyltransferase activity"/>
    <property type="evidence" value="ECO:0007669"/>
    <property type="project" value="UniProtKB-UniRule"/>
</dbReference>
<evidence type="ECO:0000256" key="1">
    <source>
        <dbReference type="ARBA" id="ARBA00002324"/>
    </source>
</evidence>
<keyword evidence="5 10" id="KW-0548">Nucleotidyltransferase</keyword>
<comment type="caution">
    <text evidence="12">The sequence shown here is derived from an EMBL/GenBank/DDBJ whole genome shotgun (WGS) entry which is preliminary data.</text>
</comment>
<evidence type="ECO:0000313" key="15">
    <source>
        <dbReference type="Proteomes" id="UP000297014"/>
    </source>
</evidence>
<protein>
    <recommendedName>
        <fullName evidence="10">Probable nicotinate-nucleotide adenylyltransferase</fullName>
        <ecNumber evidence="10">2.7.7.18</ecNumber>
    </recommendedName>
    <alternativeName>
        <fullName evidence="10">Deamido-NAD(+) diphosphorylase</fullName>
    </alternativeName>
    <alternativeName>
        <fullName evidence="10">Deamido-NAD(+) pyrophosphorylase</fullName>
    </alternativeName>
    <alternativeName>
        <fullName evidence="10">Nicotinate mononucleotide adenylyltransferase</fullName>
        <shortName evidence="10">NaMN adenylyltransferase</shortName>
    </alternativeName>
</protein>
<dbReference type="InterPro" id="IPR014729">
    <property type="entry name" value="Rossmann-like_a/b/a_fold"/>
</dbReference>
<dbReference type="UniPathway" id="UPA00253">
    <property type="reaction ID" value="UER00332"/>
</dbReference>
<evidence type="ECO:0000256" key="3">
    <source>
        <dbReference type="ARBA" id="ARBA00022642"/>
    </source>
</evidence>
<evidence type="ECO:0000256" key="8">
    <source>
        <dbReference type="ARBA" id="ARBA00023027"/>
    </source>
</evidence>
<comment type="pathway">
    <text evidence="2 10">Cofactor biosynthesis; NAD(+) biosynthesis; deamido-NAD(+) from nicotinate D-ribonucleotide: step 1/1.</text>
</comment>
<comment type="similarity">
    <text evidence="10">Belongs to the NadD family.</text>
</comment>
<evidence type="ECO:0000313" key="13">
    <source>
        <dbReference type="EMBL" id="THG88541.1"/>
    </source>
</evidence>
<gene>
    <name evidence="10 12" type="primary">nadD</name>
    <name evidence="13" type="ORF">AJ85_02835</name>
    <name evidence="12" type="ORF">BALCAV_0204410</name>
</gene>
<dbReference type="Proteomes" id="UP000002754">
    <property type="component" value="Unassembled WGS sequence"/>
</dbReference>
<dbReference type="Gene3D" id="3.40.50.620">
    <property type="entry name" value="HUPs"/>
    <property type="match status" value="1"/>
</dbReference>
<dbReference type="PANTHER" id="PTHR39321">
    <property type="entry name" value="NICOTINATE-NUCLEOTIDE ADENYLYLTRANSFERASE-RELATED"/>
    <property type="match status" value="1"/>
</dbReference>
<dbReference type="EMBL" id="ALPT02000010">
    <property type="protein sequence ID" value="KGA98471.1"/>
    <property type="molecule type" value="Genomic_DNA"/>
</dbReference>
<evidence type="ECO:0000256" key="4">
    <source>
        <dbReference type="ARBA" id="ARBA00022679"/>
    </source>
</evidence>
<dbReference type="eggNOG" id="COG1057">
    <property type="taxonomic scope" value="Bacteria"/>
</dbReference>
<dbReference type="SUPFAM" id="SSF52374">
    <property type="entry name" value="Nucleotidylyl transferase"/>
    <property type="match status" value="1"/>
</dbReference>
<dbReference type="NCBIfam" id="TIGR00482">
    <property type="entry name" value="nicotinate (nicotinamide) nucleotide adenylyltransferase"/>
    <property type="match status" value="1"/>
</dbReference>
<accession>A0A094WNP4</accession>
<reference evidence="12 14" key="1">
    <citation type="journal article" date="2014" name="Genome Announc.">
        <title>Draft Genome Sequence of Bacillus alcalophilus AV1934, a Classic Alkaliphile Isolated from Human Feces in 1934.</title>
        <authorList>
            <person name="Attie O."/>
            <person name="Jayaprakash A."/>
            <person name="Shah H."/>
            <person name="Paulsen I.T."/>
            <person name="Morino M."/>
            <person name="Takahashi Y."/>
            <person name="Narumi I."/>
            <person name="Sachidanandam R."/>
            <person name="Satoh K."/>
            <person name="Ito M."/>
            <person name="Krulwich T.A."/>
        </authorList>
    </citation>
    <scope>NUCLEOTIDE SEQUENCE [LARGE SCALE GENOMIC DNA]</scope>
    <source>
        <strain evidence="12 14">AV1934</strain>
    </source>
</reference>
<evidence type="ECO:0000259" key="11">
    <source>
        <dbReference type="Pfam" id="PF01467"/>
    </source>
</evidence>
<dbReference type="OrthoDB" id="5295945at2"/>
<comment type="function">
    <text evidence="1 10">Catalyzes the reversible adenylation of nicotinate mononucleotide (NaMN) to nicotinic acid adenine dinucleotide (NaAD).</text>
</comment>
<evidence type="ECO:0000313" key="12">
    <source>
        <dbReference type="EMBL" id="KGA98471.1"/>
    </source>
</evidence>
<dbReference type="Pfam" id="PF01467">
    <property type="entry name" value="CTP_transf_like"/>
    <property type="match status" value="1"/>
</dbReference>
<dbReference type="InterPro" id="IPR004821">
    <property type="entry name" value="Cyt_trans-like"/>
</dbReference>
<dbReference type="AlphaFoldDB" id="A0A094WNP4"/>
<keyword evidence="7 10" id="KW-0067">ATP-binding</keyword>